<reference evidence="2 3" key="1">
    <citation type="submission" date="2019-10" db="EMBL/GenBank/DDBJ databases">
        <title>Isolation, Identification of Microvirga thermotolerans HR1, a novel thermophilic bacterium and Comparative Genomics of the genus Microvirga.</title>
        <authorList>
            <person name="Li J."/>
            <person name="Zhang W."/>
            <person name="Lin M."/>
            <person name="Wang J."/>
        </authorList>
    </citation>
    <scope>NUCLEOTIDE SEQUENCE [LARGE SCALE GENOMIC DNA]</scope>
    <source>
        <strain evidence="2 3">HR1</strain>
    </source>
</reference>
<accession>A0A5P9JQ11</accession>
<evidence type="ECO:0000313" key="3">
    <source>
        <dbReference type="Proteomes" id="UP000325614"/>
    </source>
</evidence>
<name>A0A5P9JQ11_9HYPH</name>
<dbReference type="Proteomes" id="UP000325614">
    <property type="component" value="Chromosome"/>
</dbReference>
<organism evidence="2 3">
    <name type="scientific">Microvirga thermotolerans</name>
    <dbReference type="NCBI Taxonomy" id="2651334"/>
    <lineage>
        <taxon>Bacteria</taxon>
        <taxon>Pseudomonadati</taxon>
        <taxon>Pseudomonadota</taxon>
        <taxon>Alphaproteobacteria</taxon>
        <taxon>Hyphomicrobiales</taxon>
        <taxon>Methylobacteriaceae</taxon>
        <taxon>Microvirga</taxon>
    </lineage>
</organism>
<proteinExistence type="predicted"/>
<protein>
    <submittedName>
        <fullName evidence="2">Uncharacterized protein</fullName>
    </submittedName>
</protein>
<keyword evidence="3" id="KW-1185">Reference proteome</keyword>
<dbReference type="RefSeq" id="WP_152584377.1">
    <property type="nucleotide sequence ID" value="NZ_CP045423.1"/>
</dbReference>
<dbReference type="AlphaFoldDB" id="A0A5P9JQ11"/>
<dbReference type="KEGG" id="mico:GDR74_00040"/>
<feature type="region of interest" description="Disordered" evidence="1">
    <location>
        <begin position="636"/>
        <end position="670"/>
    </location>
</feature>
<sequence>MSRLDQAMTVALQAGRTPSSSGFGGLSALLAEVEVVAQSPFAAEFVTLVMDEADAVDGAAPEFVTGVIERLQNDFAISSIVDILADRPPLPPIFEQRCFRAWLRLASSREAAVSVRTAALRGALLMKRGSQRRALELAGRVAASDLDDDPHYLAHAARIGGLLHSEAPNGGIVEFLEALRDIDGAADEAAFELGLHEIAAAFNGSGTDEIRGHFDAARSWFEISSAKRESRSDAKVLSLAIGVLSDFHDDRPVASSERLDELSREAFAYSAYAGYQADFLQGLKAAQVAAWASLSFRLHTVVESLAQPGWLDAAQVIESELLTVYTASRTIFRKGSDGGVERIVRPRIEQEISKNRSQLFVLREWLKTKGMTELGPAAAGLLERAEAALIGDVTPDPKMAATVSPTVAAILGSGDLDYEAQQRIVQEVVAASASLEQRQISPPMAEALHRIEQAFQEVPEFRSNPEVRALVLSVVWKTLLFLEGRLDPTIGVDPTVKYLFLLPNQPDPLEKELQADFMRFMRTAKFGTVDEWRGIGGGRADVVHQLNGIRFVTEVKRELEDASFPNLLRSYGDQTALYQTTNIPVGILLVLDLTTRDGKPDHFKQLYKPIVGNLLNDGTTRGVLVVKIPARKITPSGATEKAKKLKTGKGATTKQNRSGSTRKGSKAAPR</sequence>
<evidence type="ECO:0000313" key="2">
    <source>
        <dbReference type="EMBL" id="QFU14727.1"/>
    </source>
</evidence>
<gene>
    <name evidence="2" type="ORF">GDR74_00040</name>
</gene>
<evidence type="ECO:0000256" key="1">
    <source>
        <dbReference type="SAM" id="MobiDB-lite"/>
    </source>
</evidence>
<dbReference type="EMBL" id="CP045423">
    <property type="protein sequence ID" value="QFU14727.1"/>
    <property type="molecule type" value="Genomic_DNA"/>
</dbReference>